<proteinExistence type="predicted"/>
<dbReference type="InterPro" id="IPR011043">
    <property type="entry name" value="Gal_Oxase/kelch_b-propeller"/>
</dbReference>
<accession>A0AAD7GFN1</accession>
<gene>
    <name evidence="3" type="ORF">B0H17DRAFT_541126</name>
</gene>
<keyword evidence="2" id="KW-0677">Repeat</keyword>
<dbReference type="InterPro" id="IPR015915">
    <property type="entry name" value="Kelch-typ_b-propeller"/>
</dbReference>
<keyword evidence="4" id="KW-1185">Reference proteome</keyword>
<dbReference type="SUPFAM" id="SSF50965">
    <property type="entry name" value="Galactose oxidase, central domain"/>
    <property type="match status" value="1"/>
</dbReference>
<evidence type="ECO:0000313" key="4">
    <source>
        <dbReference type="Proteomes" id="UP001221757"/>
    </source>
</evidence>
<sequence>MLLRNPDELDDRCPPNPADKPTCIMRSAVLQRTAELKLEAEEYSAARATYILAVSEMVANPLPSSGSLRSDVYAGFSHSSSAFNLMGCINGIIECSRQLEDYDGALLWLEEADVLDKNLELAANLRSSSFEWSQTEISSADYYFERLTTLCLAAEIFLSLGNTGNAVHRRYLASEMSYYLPTKLQQTVGFTPRAGSNLLVLRHPDPRTAPTVKIEEPGLQVCGSWQKLSIDKPLGSRSGSAVFAFNGKLYVLGGETAKEPRRDFWMLDLANLDGWKELPKFPIPEKFTHNLFGYKMVPDSAGRAFVFMGLEICTAMFDTKRHKWSILQTTFVPDAQAPEWPYNPQHLIEYTAQCVGDRLYVFGGIHKGSIIGTDLFMELNIPTGKWRRLSGTAVPRPGAVGPGPRDHCHSWVGKDKDGRPFYSHAYGDLWSWDIKAEQWTQERLRGNVPSPRAEASCTYSPALDKVIVFGGYSPSVPTWFDDIEDMVGYTYYADTFIGDLNSDSATRAPIAWKQVLTRGFPTYRAEATLVTDTKTGKIFLFGGYKNTYYVRSKNTAASSRAFADLWQLRLDIPGGYFAGVDLDEEARTASAGPWQRCFACGETGPWKRCGGACGGRVFFCDSDCLKEGWKEHKEMHGCRKT</sequence>
<dbReference type="Proteomes" id="UP001221757">
    <property type="component" value="Unassembled WGS sequence"/>
</dbReference>
<evidence type="ECO:0000313" key="3">
    <source>
        <dbReference type="EMBL" id="KAJ7692453.1"/>
    </source>
</evidence>
<reference evidence="3" key="1">
    <citation type="submission" date="2023-03" db="EMBL/GenBank/DDBJ databases">
        <title>Massive genome expansion in bonnet fungi (Mycena s.s.) driven by repeated elements and novel gene families across ecological guilds.</title>
        <authorList>
            <consortium name="Lawrence Berkeley National Laboratory"/>
            <person name="Harder C.B."/>
            <person name="Miyauchi S."/>
            <person name="Viragh M."/>
            <person name="Kuo A."/>
            <person name="Thoen E."/>
            <person name="Andreopoulos B."/>
            <person name="Lu D."/>
            <person name="Skrede I."/>
            <person name="Drula E."/>
            <person name="Henrissat B."/>
            <person name="Morin E."/>
            <person name="Kohler A."/>
            <person name="Barry K."/>
            <person name="LaButti K."/>
            <person name="Morin E."/>
            <person name="Salamov A."/>
            <person name="Lipzen A."/>
            <person name="Mereny Z."/>
            <person name="Hegedus B."/>
            <person name="Baldrian P."/>
            <person name="Stursova M."/>
            <person name="Weitz H."/>
            <person name="Taylor A."/>
            <person name="Grigoriev I.V."/>
            <person name="Nagy L.G."/>
            <person name="Martin F."/>
            <person name="Kauserud H."/>
        </authorList>
    </citation>
    <scope>NUCLEOTIDE SEQUENCE</scope>
    <source>
        <strain evidence="3">CBHHK067</strain>
    </source>
</reference>
<dbReference type="PANTHER" id="PTHR46093">
    <property type="entry name" value="ACYL-COA-BINDING DOMAIN-CONTAINING PROTEIN 5"/>
    <property type="match status" value="1"/>
</dbReference>
<protein>
    <recommendedName>
        <fullName evidence="5">MYND-type domain-containing protein</fullName>
    </recommendedName>
</protein>
<organism evidence="3 4">
    <name type="scientific">Mycena rosella</name>
    <name type="common">Pink bonnet</name>
    <name type="synonym">Agaricus rosellus</name>
    <dbReference type="NCBI Taxonomy" id="1033263"/>
    <lineage>
        <taxon>Eukaryota</taxon>
        <taxon>Fungi</taxon>
        <taxon>Dikarya</taxon>
        <taxon>Basidiomycota</taxon>
        <taxon>Agaricomycotina</taxon>
        <taxon>Agaricomycetes</taxon>
        <taxon>Agaricomycetidae</taxon>
        <taxon>Agaricales</taxon>
        <taxon>Marasmiineae</taxon>
        <taxon>Mycenaceae</taxon>
        <taxon>Mycena</taxon>
    </lineage>
</organism>
<dbReference type="Gene3D" id="2.120.10.80">
    <property type="entry name" value="Kelch-type beta propeller"/>
    <property type="match status" value="2"/>
</dbReference>
<evidence type="ECO:0008006" key="5">
    <source>
        <dbReference type="Google" id="ProtNLM"/>
    </source>
</evidence>
<evidence type="ECO:0000256" key="2">
    <source>
        <dbReference type="ARBA" id="ARBA00022737"/>
    </source>
</evidence>
<dbReference type="InterPro" id="IPR006652">
    <property type="entry name" value="Kelch_1"/>
</dbReference>
<dbReference type="EMBL" id="JARKIE010000052">
    <property type="protein sequence ID" value="KAJ7692453.1"/>
    <property type="molecule type" value="Genomic_DNA"/>
</dbReference>
<comment type="caution">
    <text evidence="3">The sequence shown here is derived from an EMBL/GenBank/DDBJ whole genome shotgun (WGS) entry which is preliminary data.</text>
</comment>
<name>A0AAD7GFN1_MYCRO</name>
<dbReference type="AlphaFoldDB" id="A0AAD7GFN1"/>
<dbReference type="Pfam" id="PF01344">
    <property type="entry name" value="Kelch_1"/>
    <property type="match status" value="1"/>
</dbReference>
<dbReference type="PANTHER" id="PTHR46093:SF18">
    <property type="entry name" value="FIBRONECTIN TYPE-III DOMAIN-CONTAINING PROTEIN"/>
    <property type="match status" value="1"/>
</dbReference>
<keyword evidence="1" id="KW-0880">Kelch repeat</keyword>
<evidence type="ECO:0000256" key="1">
    <source>
        <dbReference type="ARBA" id="ARBA00022441"/>
    </source>
</evidence>
<dbReference type="Pfam" id="PF24681">
    <property type="entry name" value="Kelch_KLHDC2_KLHL20_DRC7"/>
    <property type="match status" value="1"/>
</dbReference>